<accession>A0A1F7HDR3</accession>
<dbReference type="Pfam" id="PF08308">
    <property type="entry name" value="PEGA"/>
    <property type="match status" value="1"/>
</dbReference>
<sequence length="395" mass="44399">MKFFLYRAVFGLIFIFVLMAVIALARGYRPNITERKLESTGILVASSSPDGAKVYVNGKLEGATNSNVIVKPGMYDIEIKKDGYTPWKKRLSIKGELVIKTDALLLPQNPSLSPVTSLGVIKALTSPSGDKVIILSDSGDVEKDGIYLLENNRNPLSIINPLKILILKTHLPQNINLNSVEVEFSPDEKEMLITVEGIDSQSLSRVYLISSEEKTLKPIDVTASVDTIRLAWEKENQKILSRSLATLKKPLNKIAPDIFDVVTFSPNEEKILYRAVKDFEIPLVIKPRLIARNQSPEMRSIQKGNLYMYDSKEDMNFEIKNTESPLWYPDSSHLVIQGKDNISIMDYDGTNSRVVYSRPFEKKFVEVTKDGKLFILLNLNSQKGTLPDLYSVGIR</sequence>
<feature type="domain" description="PEGA" evidence="1">
    <location>
        <begin position="41"/>
        <end position="102"/>
    </location>
</feature>
<dbReference type="EMBL" id="MFZS01000016">
    <property type="protein sequence ID" value="OGK29185.1"/>
    <property type="molecule type" value="Genomic_DNA"/>
</dbReference>
<name>A0A1F7HDR3_9BACT</name>
<evidence type="ECO:0000313" key="2">
    <source>
        <dbReference type="EMBL" id="OGK29185.1"/>
    </source>
</evidence>
<evidence type="ECO:0000259" key="1">
    <source>
        <dbReference type="Pfam" id="PF08308"/>
    </source>
</evidence>
<comment type="caution">
    <text evidence="2">The sequence shown here is derived from an EMBL/GenBank/DDBJ whole genome shotgun (WGS) entry which is preliminary data.</text>
</comment>
<gene>
    <name evidence="2" type="ORF">A3D06_02255</name>
</gene>
<dbReference type="AlphaFoldDB" id="A0A1F7HDR3"/>
<proteinExistence type="predicted"/>
<organism evidence="2 3">
    <name type="scientific">Candidatus Roizmanbacteria bacterium RIFCSPHIGHO2_02_FULL_40_9</name>
    <dbReference type="NCBI Taxonomy" id="1802042"/>
    <lineage>
        <taxon>Bacteria</taxon>
        <taxon>Candidatus Roizmaniibacteriota</taxon>
    </lineage>
</organism>
<protein>
    <recommendedName>
        <fullName evidence="1">PEGA domain-containing protein</fullName>
    </recommendedName>
</protein>
<reference evidence="2 3" key="1">
    <citation type="journal article" date="2016" name="Nat. Commun.">
        <title>Thousands of microbial genomes shed light on interconnected biogeochemical processes in an aquifer system.</title>
        <authorList>
            <person name="Anantharaman K."/>
            <person name="Brown C.T."/>
            <person name="Hug L.A."/>
            <person name="Sharon I."/>
            <person name="Castelle C.J."/>
            <person name="Probst A.J."/>
            <person name="Thomas B.C."/>
            <person name="Singh A."/>
            <person name="Wilkins M.J."/>
            <person name="Karaoz U."/>
            <person name="Brodie E.L."/>
            <person name="Williams K.H."/>
            <person name="Hubbard S.S."/>
            <person name="Banfield J.F."/>
        </authorList>
    </citation>
    <scope>NUCLEOTIDE SEQUENCE [LARGE SCALE GENOMIC DNA]</scope>
</reference>
<evidence type="ECO:0000313" key="3">
    <source>
        <dbReference type="Proteomes" id="UP000177027"/>
    </source>
</evidence>
<dbReference type="InterPro" id="IPR013229">
    <property type="entry name" value="PEGA"/>
</dbReference>
<dbReference type="Proteomes" id="UP000177027">
    <property type="component" value="Unassembled WGS sequence"/>
</dbReference>
<dbReference type="SUPFAM" id="SSF82171">
    <property type="entry name" value="DPP6 N-terminal domain-like"/>
    <property type="match status" value="1"/>
</dbReference>